<feature type="chain" id="PRO_5021822011" evidence="3">
    <location>
        <begin position="22"/>
        <end position="297"/>
    </location>
</feature>
<name>A0A517P1R5_9BACT</name>
<keyword evidence="7" id="KW-1185">Reference proteome</keyword>
<dbReference type="Proteomes" id="UP000319817">
    <property type="component" value="Chromosome"/>
</dbReference>
<organism evidence="6 7">
    <name type="scientific">Stieleria marina</name>
    <dbReference type="NCBI Taxonomy" id="1930275"/>
    <lineage>
        <taxon>Bacteria</taxon>
        <taxon>Pseudomonadati</taxon>
        <taxon>Planctomycetota</taxon>
        <taxon>Planctomycetia</taxon>
        <taxon>Pirellulales</taxon>
        <taxon>Pirellulaceae</taxon>
        <taxon>Stieleria</taxon>
    </lineage>
</organism>
<dbReference type="EC" id="3.1.1.72" evidence="6"/>
<feature type="region of interest" description="Disordered" evidence="2">
    <location>
        <begin position="38"/>
        <end position="61"/>
    </location>
</feature>
<dbReference type="Pfam" id="PF20434">
    <property type="entry name" value="BD-FAE"/>
    <property type="match status" value="1"/>
</dbReference>
<evidence type="ECO:0000256" key="2">
    <source>
        <dbReference type="SAM" id="MobiDB-lite"/>
    </source>
</evidence>
<keyword evidence="3" id="KW-0732">Signal</keyword>
<evidence type="ECO:0000259" key="4">
    <source>
        <dbReference type="Pfam" id="PF00326"/>
    </source>
</evidence>
<reference evidence="6 7" key="1">
    <citation type="submission" date="2019-02" db="EMBL/GenBank/DDBJ databases">
        <title>Deep-cultivation of Planctomycetes and their phenomic and genomic characterization uncovers novel biology.</title>
        <authorList>
            <person name="Wiegand S."/>
            <person name="Jogler M."/>
            <person name="Boedeker C."/>
            <person name="Pinto D."/>
            <person name="Vollmers J."/>
            <person name="Rivas-Marin E."/>
            <person name="Kohn T."/>
            <person name="Peeters S.H."/>
            <person name="Heuer A."/>
            <person name="Rast P."/>
            <person name="Oberbeckmann S."/>
            <person name="Bunk B."/>
            <person name="Jeske O."/>
            <person name="Meyerdierks A."/>
            <person name="Storesund J.E."/>
            <person name="Kallscheuer N."/>
            <person name="Luecker S."/>
            <person name="Lage O.M."/>
            <person name="Pohl T."/>
            <person name="Merkel B.J."/>
            <person name="Hornburger P."/>
            <person name="Mueller R.-W."/>
            <person name="Bruemmer F."/>
            <person name="Labrenz M."/>
            <person name="Spormann A.M."/>
            <person name="Op den Camp H."/>
            <person name="Overmann J."/>
            <person name="Amann R."/>
            <person name="Jetten M.S.M."/>
            <person name="Mascher T."/>
            <person name="Medema M.H."/>
            <person name="Devos D.P."/>
            <person name="Kaster A.-K."/>
            <person name="Ovreas L."/>
            <person name="Rohde M."/>
            <person name="Galperin M.Y."/>
            <person name="Jogler C."/>
        </authorList>
    </citation>
    <scope>NUCLEOTIDE SEQUENCE [LARGE SCALE GENOMIC DNA]</scope>
    <source>
        <strain evidence="6 7">K23_9</strain>
    </source>
</reference>
<dbReference type="Pfam" id="PF00326">
    <property type="entry name" value="Peptidase_S9"/>
    <property type="match status" value="1"/>
</dbReference>
<dbReference type="EMBL" id="CP036526">
    <property type="protein sequence ID" value="QDT13308.1"/>
    <property type="molecule type" value="Genomic_DNA"/>
</dbReference>
<dbReference type="OrthoDB" id="9794725at2"/>
<proteinExistence type="predicted"/>
<dbReference type="InterPro" id="IPR029058">
    <property type="entry name" value="AB_hydrolase_fold"/>
</dbReference>
<accession>A0A517P1R5</accession>
<evidence type="ECO:0000256" key="1">
    <source>
        <dbReference type="ARBA" id="ARBA00022801"/>
    </source>
</evidence>
<evidence type="ECO:0000313" key="6">
    <source>
        <dbReference type="EMBL" id="QDT13308.1"/>
    </source>
</evidence>
<dbReference type="GO" id="GO:0046555">
    <property type="term" value="F:acetylxylan esterase activity"/>
    <property type="evidence" value="ECO:0007669"/>
    <property type="project" value="UniProtKB-EC"/>
</dbReference>
<keyword evidence="1 6" id="KW-0378">Hydrolase</keyword>
<feature type="signal peptide" evidence="3">
    <location>
        <begin position="1"/>
        <end position="21"/>
    </location>
</feature>
<sequence precursor="true">MHHALFCCLYASLAVTSVAFSQESTSSDNATQYVWPDLAPGETSRSHGETLPMRPQDNPPITRVEKIRRPTIAVFPATKNANGSAVVILPGGGFGRVVPDMEGSEAAKWLNELGVTCFVLNYRTNEVTPKDEPSWKRPLQDGQRAIRWVRANAAKWNLKQDKIGLLAFSAGGQVGSILITADEAAYDAIDDIDKQSFRPDFAMLVYPWRCYDKATDALLPQIKVSPKTPPTFTVHTSDDNSTSLGAVYLYADLKKNNVPAELHVYENGGHGYGTRDRKNSNIGTWTDRATDWLARKL</sequence>
<protein>
    <submittedName>
        <fullName evidence="6">Acetylxylan esterase</fullName>
        <ecNumber evidence="6">3.1.1.72</ecNumber>
    </submittedName>
</protein>
<dbReference type="RefSeq" id="WP_145421058.1">
    <property type="nucleotide sequence ID" value="NZ_CP036526.1"/>
</dbReference>
<dbReference type="GO" id="GO:0006508">
    <property type="term" value="P:proteolysis"/>
    <property type="evidence" value="ECO:0007669"/>
    <property type="project" value="InterPro"/>
</dbReference>
<dbReference type="GO" id="GO:0008236">
    <property type="term" value="F:serine-type peptidase activity"/>
    <property type="evidence" value="ECO:0007669"/>
    <property type="project" value="InterPro"/>
</dbReference>
<gene>
    <name evidence="6" type="primary">axeA1_6</name>
    <name evidence="6" type="ORF">K239x_53260</name>
</gene>
<evidence type="ECO:0000313" key="7">
    <source>
        <dbReference type="Proteomes" id="UP000319817"/>
    </source>
</evidence>
<dbReference type="Gene3D" id="3.40.50.1820">
    <property type="entry name" value="alpha/beta hydrolase"/>
    <property type="match status" value="1"/>
</dbReference>
<feature type="domain" description="Peptidase S9 prolyl oligopeptidase catalytic" evidence="4">
    <location>
        <begin position="223"/>
        <end position="297"/>
    </location>
</feature>
<dbReference type="AlphaFoldDB" id="A0A517P1R5"/>
<dbReference type="InterPro" id="IPR049492">
    <property type="entry name" value="BD-FAE-like_dom"/>
</dbReference>
<dbReference type="PANTHER" id="PTHR48081">
    <property type="entry name" value="AB HYDROLASE SUPERFAMILY PROTEIN C4A8.06C"/>
    <property type="match status" value="1"/>
</dbReference>
<feature type="domain" description="BD-FAE-like" evidence="5">
    <location>
        <begin position="76"/>
        <end position="183"/>
    </location>
</feature>
<dbReference type="InterPro" id="IPR001375">
    <property type="entry name" value="Peptidase_S9_cat"/>
</dbReference>
<evidence type="ECO:0000259" key="5">
    <source>
        <dbReference type="Pfam" id="PF20434"/>
    </source>
</evidence>
<evidence type="ECO:0000256" key="3">
    <source>
        <dbReference type="SAM" id="SignalP"/>
    </source>
</evidence>
<dbReference type="SUPFAM" id="SSF53474">
    <property type="entry name" value="alpha/beta-Hydrolases"/>
    <property type="match status" value="1"/>
</dbReference>
<dbReference type="PANTHER" id="PTHR48081:SF6">
    <property type="entry name" value="PEPTIDASE S9 PROLYL OLIGOPEPTIDASE CATALYTIC DOMAIN-CONTAINING PROTEIN"/>
    <property type="match status" value="1"/>
</dbReference>
<dbReference type="InterPro" id="IPR050300">
    <property type="entry name" value="GDXG_lipolytic_enzyme"/>
</dbReference>